<comment type="caution">
    <text evidence="11">The sequence shown here is derived from an EMBL/GenBank/DDBJ whole genome shotgun (WGS) entry which is preliminary data.</text>
</comment>
<dbReference type="InterPro" id="IPR020615">
    <property type="entry name" value="Thiolase_acyl_enz_int_AS"/>
</dbReference>
<dbReference type="EC" id="2.3.1.9" evidence="2"/>
<evidence type="ECO:0000256" key="6">
    <source>
        <dbReference type="ARBA" id="ARBA00040529"/>
    </source>
</evidence>
<dbReference type="Gene3D" id="3.40.47.10">
    <property type="match status" value="2"/>
</dbReference>
<dbReference type="InterPro" id="IPR020613">
    <property type="entry name" value="Thiolase_CS"/>
</dbReference>
<dbReference type="EMBL" id="JFBM01000023">
    <property type="protein sequence ID" value="KFU78667.1"/>
    <property type="molecule type" value="Genomic_DNA"/>
</dbReference>
<dbReference type="InterPro" id="IPR016039">
    <property type="entry name" value="Thiolase-like"/>
</dbReference>
<dbReference type="PANTHER" id="PTHR18919">
    <property type="entry name" value="ACETYL-COA C-ACYLTRANSFERASE"/>
    <property type="match status" value="1"/>
</dbReference>
<accession>A0A2P2FPN1</accession>
<keyword evidence="4 8" id="KW-0012">Acyltransferase</keyword>
<gene>
    <name evidence="11" type="ORF">BB31_24745</name>
</gene>
<dbReference type="AlphaFoldDB" id="A0A2P2FPN1"/>
<sequence>MSGSVILGAARTPIGRLLGSLKDFSGAQLGGFAIKAALEQAGVSPDAVQYTIMGQVLTAGAGQIPARQAAVAAGIPMSVPALTINKVCLSGLDAIALADQLIRAGEFDLIVAGGQESMTQSPHLLPKSRAGFKYGDTTLVDHMAYDGLFCAFDQVAMGSSTEKYNSRYGITREQQDEFSARSHQRAAAAIAEGRFDAEIAPVSIPQCKGDPVVFSKDEGVRADTTAEGLAKLRPAFASDGTITAGSASQISDGAAAVIVASKAKAEELGLTPLAEIGAHGVVAGPDASLHEQPSNAILAALAKANLTADALDLVEINEAFAAVGLVSADKLGLDPEKVNVDGGAIALGHPIGASGARLAVHLVHELRRRGGGLGAAALCGGGGQGDALLIRVP</sequence>
<organism evidence="11 12">
    <name type="scientific">Amycolatopsis lurida NRRL 2430</name>
    <dbReference type="NCBI Taxonomy" id="1460371"/>
    <lineage>
        <taxon>Bacteria</taxon>
        <taxon>Bacillati</taxon>
        <taxon>Actinomycetota</taxon>
        <taxon>Actinomycetes</taxon>
        <taxon>Pseudonocardiales</taxon>
        <taxon>Pseudonocardiaceae</taxon>
        <taxon>Amycolatopsis</taxon>
    </lineage>
</organism>
<evidence type="ECO:0000256" key="4">
    <source>
        <dbReference type="ARBA" id="ARBA00023315"/>
    </source>
</evidence>
<feature type="domain" description="Thiolase N-terminal" evidence="9">
    <location>
        <begin position="5"/>
        <end position="262"/>
    </location>
</feature>
<dbReference type="PANTHER" id="PTHR18919:SF107">
    <property type="entry name" value="ACETYL-COA ACETYLTRANSFERASE, CYTOSOLIC"/>
    <property type="match status" value="1"/>
</dbReference>
<dbReference type="InterPro" id="IPR002155">
    <property type="entry name" value="Thiolase"/>
</dbReference>
<comment type="similarity">
    <text evidence="1 8">Belongs to the thiolase-like superfamily. Thiolase family.</text>
</comment>
<evidence type="ECO:0000256" key="2">
    <source>
        <dbReference type="ARBA" id="ARBA00012705"/>
    </source>
</evidence>
<evidence type="ECO:0000256" key="8">
    <source>
        <dbReference type="RuleBase" id="RU003557"/>
    </source>
</evidence>
<evidence type="ECO:0000313" key="12">
    <source>
        <dbReference type="Proteomes" id="UP000256220"/>
    </source>
</evidence>
<protein>
    <recommendedName>
        <fullName evidence="6">Probable acetyl-CoA acetyltransferase</fullName>
        <ecNumber evidence="2">2.3.1.9</ecNumber>
    </recommendedName>
    <alternativeName>
        <fullName evidence="5">Acetoacetyl-CoA thiolase</fullName>
    </alternativeName>
</protein>
<reference evidence="11 12" key="1">
    <citation type="journal article" date="2014" name="Genome Announc.">
        <title>Draft Genome Sequence of Amycolatopsis lurida NRRL 2430, Producer of the Glycopeptide Family Antibiotic Ristocetin.</title>
        <authorList>
            <person name="Kwun M.J."/>
            <person name="Hong H.J."/>
        </authorList>
    </citation>
    <scope>NUCLEOTIDE SEQUENCE [LARGE SCALE GENOMIC DNA]</scope>
    <source>
        <strain evidence="11 12">NRRL 2430</strain>
    </source>
</reference>
<dbReference type="PROSITE" id="PS00099">
    <property type="entry name" value="THIOLASE_3"/>
    <property type="match status" value="1"/>
</dbReference>
<dbReference type="NCBIfam" id="TIGR01930">
    <property type="entry name" value="AcCoA-C-Actrans"/>
    <property type="match status" value="1"/>
</dbReference>
<dbReference type="FunFam" id="3.40.47.10:FF:000010">
    <property type="entry name" value="Acetyl-CoA acetyltransferase (Thiolase)"/>
    <property type="match status" value="1"/>
</dbReference>
<dbReference type="Pfam" id="PF02803">
    <property type="entry name" value="Thiolase_C"/>
    <property type="match status" value="1"/>
</dbReference>
<dbReference type="RefSeq" id="WP_034315443.1">
    <property type="nucleotide sequence ID" value="NZ_JFBM01000023.1"/>
</dbReference>
<evidence type="ECO:0000256" key="5">
    <source>
        <dbReference type="ARBA" id="ARBA00030755"/>
    </source>
</evidence>
<dbReference type="CDD" id="cd00751">
    <property type="entry name" value="thiolase"/>
    <property type="match status" value="1"/>
</dbReference>
<dbReference type="SUPFAM" id="SSF53901">
    <property type="entry name" value="Thiolase-like"/>
    <property type="match status" value="2"/>
</dbReference>
<dbReference type="InterPro" id="IPR020616">
    <property type="entry name" value="Thiolase_N"/>
</dbReference>
<dbReference type="PROSITE" id="PS00098">
    <property type="entry name" value="THIOLASE_1"/>
    <property type="match status" value="1"/>
</dbReference>
<feature type="active site" description="Proton acceptor" evidence="7">
    <location>
        <position position="379"/>
    </location>
</feature>
<name>A0A2P2FPN1_AMYLU</name>
<feature type="domain" description="Thiolase C-terminal" evidence="10">
    <location>
        <begin position="270"/>
        <end position="391"/>
    </location>
</feature>
<keyword evidence="12" id="KW-1185">Reference proteome</keyword>
<evidence type="ECO:0000256" key="7">
    <source>
        <dbReference type="PIRSR" id="PIRSR000429-1"/>
    </source>
</evidence>
<keyword evidence="3 8" id="KW-0808">Transferase</keyword>
<dbReference type="Proteomes" id="UP000256220">
    <property type="component" value="Unassembled WGS sequence"/>
</dbReference>
<dbReference type="InterPro" id="IPR020610">
    <property type="entry name" value="Thiolase_AS"/>
</dbReference>
<evidence type="ECO:0000313" key="11">
    <source>
        <dbReference type="EMBL" id="KFU78667.1"/>
    </source>
</evidence>
<dbReference type="Pfam" id="PF00108">
    <property type="entry name" value="Thiolase_N"/>
    <property type="match status" value="1"/>
</dbReference>
<evidence type="ECO:0000256" key="1">
    <source>
        <dbReference type="ARBA" id="ARBA00010982"/>
    </source>
</evidence>
<dbReference type="PROSITE" id="PS00737">
    <property type="entry name" value="THIOLASE_2"/>
    <property type="match status" value="1"/>
</dbReference>
<feature type="active site" description="Proton acceptor" evidence="7">
    <location>
        <position position="349"/>
    </location>
</feature>
<dbReference type="GO" id="GO:0003985">
    <property type="term" value="F:acetyl-CoA C-acetyltransferase activity"/>
    <property type="evidence" value="ECO:0007669"/>
    <property type="project" value="UniProtKB-EC"/>
</dbReference>
<feature type="active site" description="Acyl-thioester intermediate" evidence="7">
    <location>
        <position position="88"/>
    </location>
</feature>
<evidence type="ECO:0000259" key="9">
    <source>
        <dbReference type="Pfam" id="PF00108"/>
    </source>
</evidence>
<dbReference type="InterPro" id="IPR020617">
    <property type="entry name" value="Thiolase_C"/>
</dbReference>
<proteinExistence type="inferred from homology"/>
<evidence type="ECO:0000256" key="3">
    <source>
        <dbReference type="ARBA" id="ARBA00022679"/>
    </source>
</evidence>
<dbReference type="PIRSF" id="PIRSF000429">
    <property type="entry name" value="Ac-CoA_Ac_transf"/>
    <property type="match status" value="1"/>
</dbReference>
<evidence type="ECO:0000259" key="10">
    <source>
        <dbReference type="Pfam" id="PF02803"/>
    </source>
</evidence>